<evidence type="ECO:0000259" key="3">
    <source>
        <dbReference type="Pfam" id="PF17919"/>
    </source>
</evidence>
<gene>
    <name evidence="5" type="primary">LOC107073602</name>
</gene>
<dbReference type="SUPFAM" id="SSF56672">
    <property type="entry name" value="DNA/RNA polymerases"/>
    <property type="match status" value="1"/>
</dbReference>
<dbReference type="Pfam" id="PF17919">
    <property type="entry name" value="RT_RNaseH_2"/>
    <property type="match status" value="1"/>
</dbReference>
<dbReference type="InterPro" id="IPR050951">
    <property type="entry name" value="Retrovirus_Pol_polyprotein"/>
</dbReference>
<dbReference type="Proteomes" id="UP000694924">
    <property type="component" value="Unplaced"/>
</dbReference>
<accession>A0ABM1JBE0</accession>
<dbReference type="InterPro" id="IPR043502">
    <property type="entry name" value="DNA/RNA_pol_sf"/>
</dbReference>
<proteinExistence type="predicted"/>
<evidence type="ECO:0000259" key="2">
    <source>
        <dbReference type="Pfam" id="PF00078"/>
    </source>
</evidence>
<dbReference type="RefSeq" id="XP_015189778.1">
    <property type="nucleotide sequence ID" value="XM_015334292.1"/>
</dbReference>
<organism evidence="4 5">
    <name type="scientific">Polistes dominula</name>
    <name type="common">European paper wasp</name>
    <name type="synonym">Vespa dominula</name>
    <dbReference type="NCBI Taxonomy" id="743375"/>
    <lineage>
        <taxon>Eukaryota</taxon>
        <taxon>Metazoa</taxon>
        <taxon>Ecdysozoa</taxon>
        <taxon>Arthropoda</taxon>
        <taxon>Hexapoda</taxon>
        <taxon>Insecta</taxon>
        <taxon>Pterygota</taxon>
        <taxon>Neoptera</taxon>
        <taxon>Endopterygota</taxon>
        <taxon>Hymenoptera</taxon>
        <taxon>Apocrita</taxon>
        <taxon>Aculeata</taxon>
        <taxon>Vespoidea</taxon>
        <taxon>Vespidae</taxon>
        <taxon>Polistinae</taxon>
        <taxon>Polistini</taxon>
        <taxon>Polistes</taxon>
    </lineage>
</organism>
<keyword evidence="4" id="KW-1185">Reference proteome</keyword>
<dbReference type="InterPro" id="IPR000477">
    <property type="entry name" value="RT_dom"/>
</dbReference>
<sequence>MQFPVHESFLDLLTIVTHKGLHRYKKIPEGVSLAPADVQRKMDKCLRGIDGVIAYIDNIYIMGYTKGENIERTEKVCERIIECGLKLNKKCKFLQESIEVLGLVIDKDGLHKAKSKVEAMVKAPQPSNFKELNLFLRLINFYACFLKDRSDNLKPLHDCTSASEFVWGKSCEKAFAWVKNELTSPRVLATYDPNEQIVLTCDALPYGLSAILSHKYKDNTEKPIAYASRKI</sequence>
<evidence type="ECO:0000313" key="5">
    <source>
        <dbReference type="RefSeq" id="XP_015189778.1"/>
    </source>
</evidence>
<dbReference type="Pfam" id="PF00078">
    <property type="entry name" value="RVT_1"/>
    <property type="match status" value="1"/>
</dbReference>
<dbReference type="Gene3D" id="3.30.70.270">
    <property type="match status" value="2"/>
</dbReference>
<reference evidence="5" key="1">
    <citation type="submission" date="2025-08" db="UniProtKB">
        <authorList>
            <consortium name="RefSeq"/>
        </authorList>
    </citation>
    <scope>IDENTIFICATION</scope>
    <source>
        <tissue evidence="5">Whole body</tissue>
    </source>
</reference>
<name>A0ABM1JBE0_POLDO</name>
<keyword evidence="1" id="KW-0511">Multifunctional enzyme</keyword>
<dbReference type="InterPro" id="IPR041577">
    <property type="entry name" value="RT_RNaseH_2"/>
</dbReference>
<dbReference type="GeneID" id="107073602"/>
<feature type="domain" description="Reverse transcriptase" evidence="2">
    <location>
        <begin position="7"/>
        <end position="104"/>
    </location>
</feature>
<evidence type="ECO:0000256" key="1">
    <source>
        <dbReference type="ARBA" id="ARBA00023268"/>
    </source>
</evidence>
<feature type="domain" description="Reverse transcriptase/retrotransposon-derived protein RNase H-like" evidence="3">
    <location>
        <begin position="167"/>
        <end position="230"/>
    </location>
</feature>
<protein>
    <submittedName>
        <fullName evidence="5">Uncharacterized protein LOC107073602</fullName>
    </submittedName>
</protein>
<dbReference type="InterPro" id="IPR043128">
    <property type="entry name" value="Rev_trsase/Diguanyl_cyclase"/>
</dbReference>
<dbReference type="PANTHER" id="PTHR37984">
    <property type="entry name" value="PROTEIN CBG26694"/>
    <property type="match status" value="1"/>
</dbReference>
<dbReference type="PANTHER" id="PTHR37984:SF5">
    <property type="entry name" value="PROTEIN NYNRIN-LIKE"/>
    <property type="match status" value="1"/>
</dbReference>
<evidence type="ECO:0000313" key="4">
    <source>
        <dbReference type="Proteomes" id="UP000694924"/>
    </source>
</evidence>